<sequence>MAFATHSFAREFTVAAHFFAREIIADRSKSLSVATQSFKLLRSHLAALVRSCLRHGESRWLPNLVSKIQERTLVCAVGENADSRSRFADRGTRGSKSNRSPLVQNKTGCVISNSVSTHHEMLARQLNDRVKRRSEVFRIVVLLVKINSWPQLHLPSKKVMLLLHPRHNSTNNDNSTQAKEKLLTKEASQRMS</sequence>
<comment type="caution">
    <text evidence="2">The sequence shown here is derived from an EMBL/GenBank/DDBJ whole genome shotgun (WGS) entry which is preliminary data.</text>
</comment>
<evidence type="ECO:0000256" key="1">
    <source>
        <dbReference type="SAM" id="MobiDB-lite"/>
    </source>
</evidence>
<keyword evidence="3" id="KW-1185">Reference proteome</keyword>
<feature type="region of interest" description="Disordered" evidence="1">
    <location>
        <begin position="166"/>
        <end position="192"/>
    </location>
</feature>
<gene>
    <name evidence="2" type="ORF">LITE_LOCUS41358</name>
</gene>
<feature type="compositionally biased region" description="Polar residues" evidence="1">
    <location>
        <begin position="168"/>
        <end position="177"/>
    </location>
</feature>
<reference evidence="2" key="1">
    <citation type="submission" date="2022-08" db="EMBL/GenBank/DDBJ databases">
        <authorList>
            <person name="Gutierrez-Valencia J."/>
        </authorList>
    </citation>
    <scope>NUCLEOTIDE SEQUENCE</scope>
</reference>
<dbReference type="EMBL" id="CAMGYJ010000009">
    <property type="protein sequence ID" value="CAI0539646.1"/>
    <property type="molecule type" value="Genomic_DNA"/>
</dbReference>
<evidence type="ECO:0000313" key="2">
    <source>
        <dbReference type="EMBL" id="CAI0539646.1"/>
    </source>
</evidence>
<protein>
    <submittedName>
        <fullName evidence="2">Uncharacterized protein</fullName>
    </submittedName>
</protein>
<accession>A0AAV0Q448</accession>
<organism evidence="2 3">
    <name type="scientific">Linum tenue</name>
    <dbReference type="NCBI Taxonomy" id="586396"/>
    <lineage>
        <taxon>Eukaryota</taxon>
        <taxon>Viridiplantae</taxon>
        <taxon>Streptophyta</taxon>
        <taxon>Embryophyta</taxon>
        <taxon>Tracheophyta</taxon>
        <taxon>Spermatophyta</taxon>
        <taxon>Magnoliopsida</taxon>
        <taxon>eudicotyledons</taxon>
        <taxon>Gunneridae</taxon>
        <taxon>Pentapetalae</taxon>
        <taxon>rosids</taxon>
        <taxon>fabids</taxon>
        <taxon>Malpighiales</taxon>
        <taxon>Linaceae</taxon>
        <taxon>Linum</taxon>
    </lineage>
</organism>
<evidence type="ECO:0000313" key="3">
    <source>
        <dbReference type="Proteomes" id="UP001154282"/>
    </source>
</evidence>
<name>A0AAV0Q448_9ROSI</name>
<dbReference type="AlphaFoldDB" id="A0AAV0Q448"/>
<dbReference type="Proteomes" id="UP001154282">
    <property type="component" value="Unassembled WGS sequence"/>
</dbReference>
<feature type="compositionally biased region" description="Basic and acidic residues" evidence="1">
    <location>
        <begin position="178"/>
        <end position="192"/>
    </location>
</feature>
<proteinExistence type="predicted"/>